<keyword evidence="2" id="KW-1185">Reference proteome</keyword>
<dbReference type="Proteomes" id="UP001149140">
    <property type="component" value="Unassembled WGS sequence"/>
</dbReference>
<gene>
    <name evidence="1" type="ORF">OM076_13095</name>
</gene>
<dbReference type="InterPro" id="IPR052703">
    <property type="entry name" value="Aromatic_CoA_ox/epox"/>
</dbReference>
<accession>A0A9X3MTX4</accession>
<dbReference type="EMBL" id="JAPDOD010000009">
    <property type="protein sequence ID" value="MDA0161208.1"/>
    <property type="molecule type" value="Genomic_DNA"/>
</dbReference>
<comment type="caution">
    <text evidence="1">The sequence shown here is derived from an EMBL/GenBank/DDBJ whole genome shotgun (WGS) entry which is preliminary data.</text>
</comment>
<dbReference type="GO" id="GO:0005829">
    <property type="term" value="C:cytosol"/>
    <property type="evidence" value="ECO:0007669"/>
    <property type="project" value="TreeGrafter"/>
</dbReference>
<protein>
    <submittedName>
        <fullName evidence="1">Phenylacetate-CoA oxygenase subunit PaaI</fullName>
    </submittedName>
</protein>
<sequence>MSTVSSSTAMASLVSSLADNKAALGRRYADWAVSAPTLESAVAAAAMAQDELGHARSTYPVLKALGTETDEVSGGDRRMALLDSDLPDWNAFIAANLLVDGVLTTFVAACVGSSVEQMAARAKKILQEEGSHRVHGEAWAKRLCRGDQRDAFVARLEATWAEASRWLGPDDDPAYAAALEAGEIKQTAAHQRALIRDWLTAILAGEGVSISLPDPSDWDGWDPERRRWTP</sequence>
<evidence type="ECO:0000313" key="2">
    <source>
        <dbReference type="Proteomes" id="UP001149140"/>
    </source>
</evidence>
<name>A0A9X3MTX4_9ACTN</name>
<dbReference type="GO" id="GO:0010124">
    <property type="term" value="P:phenylacetate catabolic process"/>
    <property type="evidence" value="ECO:0007669"/>
    <property type="project" value="InterPro"/>
</dbReference>
<dbReference type="RefSeq" id="WP_270040400.1">
    <property type="nucleotide sequence ID" value="NZ_JAPDOD010000009.1"/>
</dbReference>
<reference evidence="1" key="1">
    <citation type="submission" date="2022-10" db="EMBL/GenBank/DDBJ databases">
        <title>The WGS of Solirubrobacter ginsenosidimutans DSM 21036.</title>
        <authorList>
            <person name="Jiang Z."/>
        </authorList>
    </citation>
    <scope>NUCLEOTIDE SEQUENCE</scope>
    <source>
        <strain evidence="1">DSM 21036</strain>
    </source>
</reference>
<proteinExistence type="predicted"/>
<dbReference type="InterPro" id="IPR012347">
    <property type="entry name" value="Ferritin-like"/>
</dbReference>
<dbReference type="PANTHER" id="PTHR30458">
    <property type="entry name" value="PHENYLACETIC ACID DEGRADATION PROTEIN PAA"/>
    <property type="match status" value="1"/>
</dbReference>
<dbReference type="Pfam" id="PF05138">
    <property type="entry name" value="PaaA_PaaC"/>
    <property type="match status" value="1"/>
</dbReference>
<dbReference type="InterPro" id="IPR009078">
    <property type="entry name" value="Ferritin-like_SF"/>
</dbReference>
<evidence type="ECO:0000313" key="1">
    <source>
        <dbReference type="EMBL" id="MDA0161208.1"/>
    </source>
</evidence>
<dbReference type="Gene3D" id="1.20.1260.10">
    <property type="match status" value="1"/>
</dbReference>
<dbReference type="AlphaFoldDB" id="A0A9X3MTX4"/>
<organism evidence="1 2">
    <name type="scientific">Solirubrobacter ginsenosidimutans</name>
    <dbReference type="NCBI Taxonomy" id="490573"/>
    <lineage>
        <taxon>Bacteria</taxon>
        <taxon>Bacillati</taxon>
        <taxon>Actinomycetota</taxon>
        <taxon>Thermoleophilia</taxon>
        <taxon>Solirubrobacterales</taxon>
        <taxon>Solirubrobacteraceae</taxon>
        <taxon>Solirubrobacter</taxon>
    </lineage>
</organism>
<dbReference type="PANTHER" id="PTHR30458:SF0">
    <property type="entry name" value="1,2-PHENYLACETYL-COA EPOXIDASE, SUBUNIT C"/>
    <property type="match status" value="1"/>
</dbReference>
<dbReference type="SUPFAM" id="SSF47240">
    <property type="entry name" value="Ferritin-like"/>
    <property type="match status" value="1"/>
</dbReference>
<dbReference type="InterPro" id="IPR007814">
    <property type="entry name" value="PaaA_PaaC"/>
</dbReference>